<feature type="compositionally biased region" description="Low complexity" evidence="1">
    <location>
        <begin position="44"/>
        <end position="60"/>
    </location>
</feature>
<feature type="compositionally biased region" description="Low complexity" evidence="1">
    <location>
        <begin position="186"/>
        <end position="213"/>
    </location>
</feature>
<feature type="compositionally biased region" description="Polar residues" evidence="1">
    <location>
        <begin position="457"/>
        <end position="475"/>
    </location>
</feature>
<dbReference type="InterPro" id="IPR035899">
    <property type="entry name" value="DBL_dom_sf"/>
</dbReference>
<dbReference type="GO" id="GO:0005085">
    <property type="term" value="F:guanyl-nucleotide exchange factor activity"/>
    <property type="evidence" value="ECO:0007669"/>
    <property type="project" value="InterPro"/>
</dbReference>
<feature type="compositionally biased region" description="Basic and acidic residues" evidence="1">
    <location>
        <begin position="578"/>
        <end position="590"/>
    </location>
</feature>
<feature type="compositionally biased region" description="Polar residues" evidence="1">
    <location>
        <begin position="717"/>
        <end position="738"/>
    </location>
</feature>
<feature type="compositionally biased region" description="Polar residues" evidence="1">
    <location>
        <begin position="1119"/>
        <end position="1135"/>
    </location>
</feature>
<feature type="compositionally biased region" description="Polar residues" evidence="1">
    <location>
        <begin position="1514"/>
        <end position="1545"/>
    </location>
</feature>
<feature type="compositionally biased region" description="Low complexity" evidence="1">
    <location>
        <begin position="434"/>
        <end position="447"/>
    </location>
</feature>
<feature type="compositionally biased region" description="Basic and acidic residues" evidence="1">
    <location>
        <begin position="127"/>
        <end position="139"/>
    </location>
</feature>
<dbReference type="VEuPathDB" id="FungiDB:I302_01397"/>
<feature type="compositionally biased region" description="Low complexity" evidence="1">
    <location>
        <begin position="9"/>
        <end position="31"/>
    </location>
</feature>
<dbReference type="InterPro" id="IPR051492">
    <property type="entry name" value="Dynamin-Rho_GEF"/>
</dbReference>
<feature type="region of interest" description="Disordered" evidence="1">
    <location>
        <begin position="914"/>
        <end position="946"/>
    </location>
</feature>
<feature type="region of interest" description="Disordered" evidence="1">
    <location>
        <begin position="633"/>
        <end position="749"/>
    </location>
</feature>
<feature type="compositionally biased region" description="Basic and acidic residues" evidence="1">
    <location>
        <begin position="664"/>
        <end position="676"/>
    </location>
</feature>
<dbReference type="PROSITE" id="PS50010">
    <property type="entry name" value="DH_2"/>
    <property type="match status" value="1"/>
</dbReference>
<evidence type="ECO:0000313" key="3">
    <source>
        <dbReference type="EMBL" id="OCF29884.1"/>
    </source>
</evidence>
<evidence type="ECO:0000313" key="5">
    <source>
        <dbReference type="Proteomes" id="UP000092730"/>
    </source>
</evidence>
<dbReference type="EMBL" id="CP144541">
    <property type="protein sequence ID" value="WVW80718.1"/>
    <property type="molecule type" value="Genomic_DNA"/>
</dbReference>
<dbReference type="SUPFAM" id="SSF103657">
    <property type="entry name" value="BAR/IMD domain-like"/>
    <property type="match status" value="1"/>
</dbReference>
<feature type="domain" description="DH" evidence="2">
    <location>
        <begin position="809"/>
        <end position="1110"/>
    </location>
</feature>
<dbReference type="GO" id="GO:0031991">
    <property type="term" value="P:regulation of actomyosin contractile ring contraction"/>
    <property type="evidence" value="ECO:0007669"/>
    <property type="project" value="TreeGrafter"/>
</dbReference>
<organism evidence="3">
    <name type="scientific">Kwoniella bestiolae CBS 10118</name>
    <dbReference type="NCBI Taxonomy" id="1296100"/>
    <lineage>
        <taxon>Eukaryota</taxon>
        <taxon>Fungi</taxon>
        <taxon>Dikarya</taxon>
        <taxon>Basidiomycota</taxon>
        <taxon>Agaricomycotina</taxon>
        <taxon>Tremellomycetes</taxon>
        <taxon>Tremellales</taxon>
        <taxon>Cryptococcaceae</taxon>
        <taxon>Kwoniella</taxon>
    </lineage>
</organism>
<dbReference type="OrthoDB" id="10256089at2759"/>
<evidence type="ECO:0000256" key="1">
    <source>
        <dbReference type="SAM" id="MobiDB-lite"/>
    </source>
</evidence>
<feature type="region of interest" description="Disordered" evidence="1">
    <location>
        <begin position="845"/>
        <end position="898"/>
    </location>
</feature>
<dbReference type="SUPFAM" id="SSF48065">
    <property type="entry name" value="DBL homology domain (DH-domain)"/>
    <property type="match status" value="1"/>
</dbReference>
<dbReference type="InterPro" id="IPR000219">
    <property type="entry name" value="DH_dom"/>
</dbReference>
<reference evidence="4" key="2">
    <citation type="submission" date="2013-07" db="EMBL/GenBank/DDBJ databases">
        <authorList>
            <consortium name="The Broad Institute Genome Sequencing Platform"/>
            <person name="Cuomo C."/>
            <person name="Litvintseva A."/>
            <person name="Chen Y."/>
            <person name="Heitman J."/>
            <person name="Sun S."/>
            <person name="Springer D."/>
            <person name="Dromer F."/>
            <person name="Young S.K."/>
            <person name="Zeng Q."/>
            <person name="Gargeya S."/>
            <person name="Fitzgerald M."/>
            <person name="Abouelleil A."/>
            <person name="Alvarado L."/>
            <person name="Berlin A.M."/>
            <person name="Chapman S.B."/>
            <person name="Dewar J."/>
            <person name="Goldberg J."/>
            <person name="Griggs A."/>
            <person name="Gujja S."/>
            <person name="Hansen M."/>
            <person name="Howarth C."/>
            <person name="Imamovic A."/>
            <person name="Larimer J."/>
            <person name="McCowan C."/>
            <person name="Murphy C."/>
            <person name="Pearson M."/>
            <person name="Priest M."/>
            <person name="Roberts A."/>
            <person name="Saif S."/>
            <person name="Shea T."/>
            <person name="Sykes S."/>
            <person name="Wortman J."/>
            <person name="Nusbaum C."/>
            <person name="Birren B."/>
        </authorList>
    </citation>
    <scope>NUCLEOTIDE SEQUENCE</scope>
    <source>
        <strain evidence="4">CBS 10118</strain>
    </source>
</reference>
<dbReference type="KEGG" id="kbi:30205796"/>
<feature type="compositionally biased region" description="Low complexity" evidence="1">
    <location>
        <begin position="852"/>
        <end position="865"/>
    </location>
</feature>
<feature type="compositionally biased region" description="Polar residues" evidence="1">
    <location>
        <begin position="603"/>
        <end position="618"/>
    </location>
</feature>
<feature type="compositionally biased region" description="Polar residues" evidence="1">
    <location>
        <begin position="333"/>
        <end position="351"/>
    </location>
</feature>
<evidence type="ECO:0000313" key="4">
    <source>
        <dbReference type="EMBL" id="WVW80718.1"/>
    </source>
</evidence>
<feature type="compositionally biased region" description="Polar residues" evidence="1">
    <location>
        <begin position="159"/>
        <end position="171"/>
    </location>
</feature>
<sequence>MPVKPLSSPPSTSTPGPSTPPRTTGYRRSPSVTEAIQQFESKTRSPPASSSPSNTARRPSIPTPTRTNIPSRIGPTVKSPPGSPRRESRNTPSAATPGAGSSRMTGVRSPDLNRSSGIGLGVAGGRKTVEHRRATESKIRSTRPSPTTPSSSIPRPSPGIQTASRTLSSPRIPTKPFPAKSPSLPRSTSDTFYSSTSSRASTASRASTPSSMTGPPRMTATTPKKTPVAISVSRASPTPSPSPDKRPPPLRRKSSKADLTSPRAKSTTGIRRSSHRVSDSISSQSSAPSPPKAKPTETTQSKVYFGEFGERENQPTPITLESGSSPMLRKGSKTSQDNVADTLSVTSQGSPKQERISITIPKRTSSNPNSPKTPRSAGPHPISPRTTSRRLSSPTKELPSPSSARRASKNLGMLGPAIETEGVSLERPAHRRGSSQSSVSRLSEVASTVREPIKRPTSASNSRPKGFPSSHSSPRMTPPASPRGSPSKLAARRLSNSPKKSPNLTIQTPPPPPILNSRLSSISSSAQPSPPVPAKSPLRGLSRENSDQNYVGRRQTSRSGSGESNMAQAGTPTSLRTTLEKMAEMEEDGSKGSTSVLEHKTPSQDQILSSSSQVITTPNEIRFTNYTVPSMYSQESAPATASSWAWSEATARSSVDGAARRRQSKLDSVEWGKQKDLPPSSQRSSFDVGREGGHRRSSSLPRLSMVTDKALPYTPDETPTTAATYGSHENSVPSSPVTNDHREPAKSPSMPILREGKIAHHIHTLTPDSPSSAVNSPALLPSANVRHSGATETTLRPLLPTSPSIVMSKRSHLLREIASSERAYAKDLALVRDAYIYRFLRPGSQHSTNGESSISPSDVSRRSSVYTYQTAETKRSSGHDSANWIFPTNGSSTPLPKSPSDGYNLGYFPGSAAGSSNSSFSMTPQPSLKNHKRSSSSIPSMAPPVGKPLSPADLKTVFLNLDQLAGAADDLATAFEQAMGDEDTGMAAMLRDGEPGSDRLGQAFVAMIPRIRPLYNFYCARQSQASLRLMELQSDLAHNAHLKECWSAIKDHTHAWNLDSMLIKPVQRITKYPLLFDDLLSSTTPVHPDYFAIRTAAQMSKAIAMEIDEAKRRKDVVSNAINSNTRKTPSTNVSPKNDRQPTSKLLGLKRFRKDKSITSSTSNVSLPLSKSTSSNELSLPAVIPESSLSTLRDLVTKVEELDQCVRRVGKEIILWTAAAKEVLVAEDGVMKTWLKVFQLEPTDPTDRRMLEFRKVIDTIVVEVWKELNDEVRQQIMPIFAKLLESTSNPRKVIHKRDTKYLEYTRYLALKASKKTIERTVIQSAGEFVALHTQLVDELPAFLEGCLRILDIALVGFAKAQAKYHEGVKERLAAYEEAWVVLPLSPNIERSPTNTKTSRGIVKAWHISWAPYAEAMDHFQCTRPARTAATRIASFNAKPGSRPVSRSNSPMLSPGQSQVLRHSASVTSPTTLSGNSRPSSPAPNKSGRFRSSSLRSQTVPSPSSPQVITVTSPTQSTSSMFSLLRRSNSKNNVTKLRSNSTSQNLDGQRPSMHSRHSSGGGLKPSSASIISEASSRLSWGLPRINADPSQPIFDGLGLSPTKPTSTSLTRNNSQQQRAISDPIAQHNIFSVDLNSSQVSLSSSVTNVNVNNNDSPQNTISSSRTGSGVGLGLGDVSTLREKDQDRHPFAVIPSVDRQRPRTDEVDAAEGWRNEQVIYQCACVAEFDSVELGDRRYRGLKFLPMITGDLIDVFHEVGRIDELPSFPYPEVGVDNDGVLVARSENGDIGLVICSFLEPLRD</sequence>
<proteinExistence type="predicted"/>
<reference evidence="3" key="1">
    <citation type="submission" date="2013-07" db="EMBL/GenBank/DDBJ databases">
        <title>The Genome Sequence of Cryptococcus bestiolae CBS10118.</title>
        <authorList>
            <consortium name="The Broad Institute Genome Sequencing Platform"/>
            <person name="Cuomo C."/>
            <person name="Litvintseva A."/>
            <person name="Chen Y."/>
            <person name="Heitman J."/>
            <person name="Sun S."/>
            <person name="Springer D."/>
            <person name="Dromer F."/>
            <person name="Young S.K."/>
            <person name="Zeng Q."/>
            <person name="Gargeya S."/>
            <person name="Fitzgerald M."/>
            <person name="Abouelleil A."/>
            <person name="Alvarado L."/>
            <person name="Berlin A.M."/>
            <person name="Chapman S.B."/>
            <person name="Dewar J."/>
            <person name="Goldberg J."/>
            <person name="Griggs A."/>
            <person name="Gujja S."/>
            <person name="Hansen M."/>
            <person name="Howarth C."/>
            <person name="Imamovic A."/>
            <person name="Larimer J."/>
            <person name="McCowan C."/>
            <person name="Murphy C."/>
            <person name="Pearson M."/>
            <person name="Priest M."/>
            <person name="Roberts A."/>
            <person name="Saif S."/>
            <person name="Shea T."/>
            <person name="Sykes S."/>
            <person name="Wortman J."/>
            <person name="Nusbaum C."/>
            <person name="Birren B."/>
        </authorList>
    </citation>
    <scope>NUCLEOTIDE SEQUENCE [LARGE SCALE GENOMIC DNA]</scope>
    <source>
        <strain evidence="3">CBS 10118</strain>
    </source>
</reference>
<dbReference type="GO" id="GO:0032955">
    <property type="term" value="P:regulation of division septum assembly"/>
    <property type="evidence" value="ECO:0007669"/>
    <property type="project" value="TreeGrafter"/>
</dbReference>
<feature type="region of interest" description="Disordered" evidence="1">
    <location>
        <begin position="1116"/>
        <end position="1145"/>
    </location>
</feature>
<dbReference type="STRING" id="1296100.A0A1B9GFQ4"/>
<feature type="compositionally biased region" description="Polar residues" evidence="1">
    <location>
        <begin position="314"/>
        <end position="325"/>
    </location>
</feature>
<dbReference type="GO" id="GO:0005737">
    <property type="term" value="C:cytoplasm"/>
    <property type="evidence" value="ECO:0007669"/>
    <property type="project" value="TreeGrafter"/>
</dbReference>
<evidence type="ECO:0000259" key="2">
    <source>
        <dbReference type="PROSITE" id="PS50010"/>
    </source>
</evidence>
<reference evidence="4" key="4">
    <citation type="submission" date="2024-02" db="EMBL/GenBank/DDBJ databases">
        <title>Comparative genomics of Cryptococcus and Kwoniella reveals pathogenesis evolution and contrasting modes of karyotype evolution via chromosome fusion or intercentromeric recombination.</title>
        <authorList>
            <person name="Coelho M.A."/>
            <person name="David-Palma M."/>
            <person name="Shea T."/>
            <person name="Bowers K."/>
            <person name="McGinley-Smith S."/>
            <person name="Mohammad A.W."/>
            <person name="Gnirke A."/>
            <person name="Yurkov A.M."/>
            <person name="Nowrousian M."/>
            <person name="Sun S."/>
            <person name="Cuomo C.A."/>
            <person name="Heitman J."/>
        </authorList>
    </citation>
    <scope>NUCLEOTIDE SEQUENCE</scope>
    <source>
        <strain evidence="4">CBS 10118</strain>
    </source>
</reference>
<dbReference type="PANTHER" id="PTHR22834">
    <property type="entry name" value="NUCLEAR FUSION PROTEIN FUS2"/>
    <property type="match status" value="1"/>
</dbReference>
<feature type="compositionally biased region" description="Low complexity" evidence="1">
    <location>
        <begin position="635"/>
        <end position="654"/>
    </location>
</feature>
<name>A0A1B9GFQ4_9TREE</name>
<feature type="compositionally biased region" description="Low complexity" evidence="1">
    <location>
        <begin position="1495"/>
        <end position="1513"/>
    </location>
</feature>
<feature type="compositionally biased region" description="Low complexity" evidence="1">
    <location>
        <begin position="1597"/>
        <end position="1608"/>
    </location>
</feature>
<protein>
    <recommendedName>
        <fullName evidence="2">DH domain-containing protein</fullName>
    </recommendedName>
</protein>
<feature type="compositionally biased region" description="Low complexity" evidence="1">
    <location>
        <begin position="383"/>
        <end position="395"/>
    </location>
</feature>
<feature type="compositionally biased region" description="Polar residues" evidence="1">
    <location>
        <begin position="886"/>
        <end position="895"/>
    </location>
</feature>
<dbReference type="GeneID" id="30205796"/>
<reference evidence="3" key="3">
    <citation type="submission" date="2014-01" db="EMBL/GenBank/DDBJ databases">
        <title>Evolution of pathogenesis and genome organization in the Tremellales.</title>
        <authorList>
            <person name="Cuomo C."/>
            <person name="Litvintseva A."/>
            <person name="Heitman J."/>
            <person name="Chen Y."/>
            <person name="Sun S."/>
            <person name="Springer D."/>
            <person name="Dromer F."/>
            <person name="Young S."/>
            <person name="Zeng Q."/>
            <person name="Chapman S."/>
            <person name="Gujja S."/>
            <person name="Saif S."/>
            <person name="Birren B."/>
        </authorList>
    </citation>
    <scope>NUCLEOTIDE SEQUENCE</scope>
    <source>
        <strain evidence="3">CBS 10118</strain>
    </source>
</reference>
<feature type="compositionally biased region" description="Low complexity" evidence="1">
    <location>
        <begin position="515"/>
        <end position="527"/>
    </location>
</feature>
<feature type="compositionally biased region" description="Polar residues" evidence="1">
    <location>
        <begin position="557"/>
        <end position="577"/>
    </location>
</feature>
<feature type="region of interest" description="Disordered" evidence="1">
    <location>
        <begin position="1590"/>
        <end position="1615"/>
    </location>
</feature>
<feature type="region of interest" description="Disordered" evidence="1">
    <location>
        <begin position="1"/>
        <end position="618"/>
    </location>
</feature>
<dbReference type="Gene3D" id="1.20.900.10">
    <property type="entry name" value="Dbl homology (DH) domain"/>
    <property type="match status" value="1"/>
</dbReference>
<accession>A0A1B9GFQ4</accession>
<dbReference type="EMBL" id="KI894018">
    <property type="protein sequence ID" value="OCF29884.1"/>
    <property type="molecule type" value="Genomic_DNA"/>
</dbReference>
<dbReference type="Proteomes" id="UP000092730">
    <property type="component" value="Chromosome 1"/>
</dbReference>
<feature type="region of interest" description="Disordered" evidence="1">
    <location>
        <begin position="1645"/>
        <end position="1673"/>
    </location>
</feature>
<dbReference type="PANTHER" id="PTHR22834:SF20">
    <property type="entry name" value="SH3 DOMAIN-CONTAINING PROTEIN"/>
    <property type="match status" value="1"/>
</dbReference>
<dbReference type="Gene3D" id="1.20.1270.60">
    <property type="entry name" value="Arfaptin homology (AH) domain/BAR domain"/>
    <property type="match status" value="1"/>
</dbReference>
<feature type="region of interest" description="Disordered" evidence="1">
    <location>
        <begin position="1432"/>
        <end position="1566"/>
    </location>
</feature>
<dbReference type="InterPro" id="IPR027267">
    <property type="entry name" value="AH/BAR_dom_sf"/>
</dbReference>
<feature type="compositionally biased region" description="Polar residues" evidence="1">
    <location>
        <begin position="1443"/>
        <end position="1494"/>
    </location>
</feature>
<feature type="compositionally biased region" description="Polar residues" evidence="1">
    <location>
        <begin position="362"/>
        <end position="373"/>
    </location>
</feature>
<gene>
    <name evidence="3" type="ORF">I302_01397</name>
    <name evidence="4" type="ORF">I302_102704</name>
</gene>
<feature type="compositionally biased region" description="Low complexity" evidence="1">
    <location>
        <begin position="142"/>
        <end position="154"/>
    </location>
</feature>
<dbReference type="RefSeq" id="XP_019050954.1">
    <property type="nucleotide sequence ID" value="XM_019188076.1"/>
</dbReference>
<dbReference type="SMART" id="SM00325">
    <property type="entry name" value="RhoGEF"/>
    <property type="match status" value="1"/>
</dbReference>
<keyword evidence="5" id="KW-1185">Reference proteome</keyword>
<feature type="compositionally biased region" description="Low complexity" evidence="1">
    <location>
        <begin position="1645"/>
        <end position="1664"/>
    </location>
</feature>
<dbReference type="Pfam" id="PF00621">
    <property type="entry name" value="RhoGEF"/>
    <property type="match status" value="1"/>
</dbReference>